<feature type="transmembrane region" description="Helical" evidence="1">
    <location>
        <begin position="96"/>
        <end position="114"/>
    </location>
</feature>
<keyword evidence="1" id="KW-0812">Transmembrane</keyword>
<dbReference type="RefSeq" id="WP_269443712.1">
    <property type="nucleotide sequence ID" value="NZ_CP097463.1"/>
</dbReference>
<accession>A0ABY7JX81</accession>
<dbReference type="Proteomes" id="UP001164693">
    <property type="component" value="Chromosome"/>
</dbReference>
<organism evidence="3 4">
    <name type="scientific">Jatrophihabitans cynanchi</name>
    <dbReference type="NCBI Taxonomy" id="2944128"/>
    <lineage>
        <taxon>Bacteria</taxon>
        <taxon>Bacillati</taxon>
        <taxon>Actinomycetota</taxon>
        <taxon>Actinomycetes</taxon>
        <taxon>Jatrophihabitantales</taxon>
        <taxon>Jatrophihabitantaceae</taxon>
        <taxon>Jatrophihabitans</taxon>
    </lineage>
</organism>
<gene>
    <name evidence="3" type="ORF">M6B22_00040</name>
</gene>
<feature type="domain" description="CAAX prenyl protease 2/Lysostaphin resistance protein A-like" evidence="2">
    <location>
        <begin position="176"/>
        <end position="265"/>
    </location>
</feature>
<keyword evidence="1" id="KW-1133">Transmembrane helix</keyword>
<keyword evidence="1" id="KW-0472">Membrane</keyword>
<evidence type="ECO:0000313" key="4">
    <source>
        <dbReference type="Proteomes" id="UP001164693"/>
    </source>
</evidence>
<feature type="transmembrane region" description="Helical" evidence="1">
    <location>
        <begin position="39"/>
        <end position="59"/>
    </location>
</feature>
<protein>
    <submittedName>
        <fullName evidence="3">CPBP family intramembrane metalloprotease</fullName>
    </submittedName>
</protein>
<keyword evidence="4" id="KW-1185">Reference proteome</keyword>
<dbReference type="Pfam" id="PF02517">
    <property type="entry name" value="Rce1-like"/>
    <property type="match status" value="1"/>
</dbReference>
<feature type="transmembrane region" description="Helical" evidence="1">
    <location>
        <begin position="252"/>
        <end position="273"/>
    </location>
</feature>
<dbReference type="GO" id="GO:0008237">
    <property type="term" value="F:metallopeptidase activity"/>
    <property type="evidence" value="ECO:0007669"/>
    <property type="project" value="UniProtKB-KW"/>
</dbReference>
<dbReference type="InterPro" id="IPR003675">
    <property type="entry name" value="Rce1/LyrA-like_dom"/>
</dbReference>
<proteinExistence type="predicted"/>
<keyword evidence="3" id="KW-0645">Protease</keyword>
<feature type="transmembrane region" description="Helical" evidence="1">
    <location>
        <begin position="134"/>
        <end position="155"/>
    </location>
</feature>
<keyword evidence="3" id="KW-0482">Metalloprotease</keyword>
<dbReference type="EMBL" id="CP097463">
    <property type="protein sequence ID" value="WAX57174.1"/>
    <property type="molecule type" value="Genomic_DNA"/>
</dbReference>
<evidence type="ECO:0000313" key="3">
    <source>
        <dbReference type="EMBL" id="WAX57174.1"/>
    </source>
</evidence>
<reference evidence="3" key="1">
    <citation type="submission" date="2022-05" db="EMBL/GenBank/DDBJ databases">
        <title>Jatrophihabitans sp. SB3-54 whole genome sequence.</title>
        <authorList>
            <person name="Suh M.K."/>
            <person name="Eom M.K."/>
            <person name="Kim J.S."/>
            <person name="Kim H.S."/>
            <person name="Do H.E."/>
            <person name="Shin Y.K."/>
            <person name="Lee J.-S."/>
        </authorList>
    </citation>
    <scope>NUCLEOTIDE SEQUENCE</scope>
    <source>
        <strain evidence="3">SB3-54</strain>
    </source>
</reference>
<evidence type="ECO:0000259" key="2">
    <source>
        <dbReference type="Pfam" id="PF02517"/>
    </source>
</evidence>
<sequence length="280" mass="30170">MSERGSGEPELGSPDAAAPEVAASDGFVALPKQRYGLELLAVLGVSYGMSGISALLSFLRAQITINRGVGFRNVATGPINSGRKTEFQWLDILDQLAGVLSGLLPAFLAVVLLMRSPAGRGLGIGLDKLRGRELLQGCGFAALIGIPGLALVYVARELGLNAQIVVTDFPDVWYRIPVLLLDAFQDGVAEEIIVGAFVLTRLRQLGWTNPRALAASAVLRGSYHLYQGYGGFIGNAVMGIIFGWWFQRTRRVVPLVVAHFVIDAVSFIGYVYLHDKVSWI</sequence>
<name>A0ABY7JX81_9ACTN</name>
<feature type="transmembrane region" description="Helical" evidence="1">
    <location>
        <begin position="226"/>
        <end position="245"/>
    </location>
</feature>
<keyword evidence="3" id="KW-0378">Hydrolase</keyword>
<evidence type="ECO:0000256" key="1">
    <source>
        <dbReference type="SAM" id="Phobius"/>
    </source>
</evidence>